<organism evidence="2 3">
    <name type="scientific">Streblomastix strix</name>
    <dbReference type="NCBI Taxonomy" id="222440"/>
    <lineage>
        <taxon>Eukaryota</taxon>
        <taxon>Metamonada</taxon>
        <taxon>Preaxostyla</taxon>
        <taxon>Oxymonadida</taxon>
        <taxon>Streblomastigidae</taxon>
        <taxon>Streblomastix</taxon>
    </lineage>
</organism>
<comment type="caution">
    <text evidence="2">The sequence shown here is derived from an EMBL/GenBank/DDBJ whole genome shotgun (WGS) entry which is preliminary data.</text>
</comment>
<dbReference type="AlphaFoldDB" id="A0A5J4V7B0"/>
<sequence length="171" mass="19652">MFTRKRERETTQEDLQSEIDELRQKLILSEQLRTDCLANMEMFQAEIPEEFHPSLRAIALSLQTKQEIKKNQNFKMRRGQYRVAKKHLEKKDFGSTRKNTVIPVHGEALEAHEIAIINSVIVSQSYVSSDNQTTIGEFVTSTVQSNDQSQENEKTKEITIELTGQIGIVKS</sequence>
<dbReference type="EMBL" id="SNRW01009446">
    <property type="protein sequence ID" value="KAA6377995.1"/>
    <property type="molecule type" value="Genomic_DNA"/>
</dbReference>
<name>A0A5J4V7B0_9EUKA</name>
<protein>
    <submittedName>
        <fullName evidence="2">Uncharacterized protein</fullName>
    </submittedName>
</protein>
<feature type="coiled-coil region" evidence="1">
    <location>
        <begin position="5"/>
        <end position="32"/>
    </location>
</feature>
<dbReference type="Proteomes" id="UP000324800">
    <property type="component" value="Unassembled WGS sequence"/>
</dbReference>
<gene>
    <name evidence="2" type="ORF">EZS28_026479</name>
</gene>
<keyword evidence="1" id="KW-0175">Coiled coil</keyword>
<proteinExistence type="predicted"/>
<evidence type="ECO:0000313" key="3">
    <source>
        <dbReference type="Proteomes" id="UP000324800"/>
    </source>
</evidence>
<accession>A0A5J4V7B0</accession>
<evidence type="ECO:0000313" key="2">
    <source>
        <dbReference type="EMBL" id="KAA6377995.1"/>
    </source>
</evidence>
<evidence type="ECO:0000256" key="1">
    <source>
        <dbReference type="SAM" id="Coils"/>
    </source>
</evidence>
<reference evidence="2 3" key="1">
    <citation type="submission" date="2019-03" db="EMBL/GenBank/DDBJ databases">
        <title>Single cell metagenomics reveals metabolic interactions within the superorganism composed of flagellate Streblomastix strix and complex community of Bacteroidetes bacteria on its surface.</title>
        <authorList>
            <person name="Treitli S.C."/>
            <person name="Kolisko M."/>
            <person name="Husnik F."/>
            <person name="Keeling P."/>
            <person name="Hampl V."/>
        </authorList>
    </citation>
    <scope>NUCLEOTIDE SEQUENCE [LARGE SCALE GENOMIC DNA]</scope>
    <source>
        <strain evidence="2">ST1C</strain>
    </source>
</reference>